<evidence type="ECO:0000256" key="2">
    <source>
        <dbReference type="ARBA" id="ARBA00009347"/>
    </source>
</evidence>
<comment type="similarity">
    <text evidence="2 6">Belongs to the acyl-CoA dehydrogenase family.</text>
</comment>
<evidence type="ECO:0000259" key="8">
    <source>
        <dbReference type="Pfam" id="PF02770"/>
    </source>
</evidence>
<keyword evidence="3 6" id="KW-0285">Flavoprotein</keyword>
<dbReference type="InterPro" id="IPR036250">
    <property type="entry name" value="AcylCo_DH-like_C"/>
</dbReference>
<dbReference type="PANTHER" id="PTHR43884:SF12">
    <property type="entry name" value="ISOVALERYL-COA DEHYDROGENASE, MITOCHONDRIAL-RELATED"/>
    <property type="match status" value="1"/>
</dbReference>
<dbReference type="InterPro" id="IPR009100">
    <property type="entry name" value="AcylCoA_DH/oxidase_NM_dom_sf"/>
</dbReference>
<dbReference type="Gene3D" id="1.20.140.10">
    <property type="entry name" value="Butyryl-CoA Dehydrogenase, subunit A, domain 3"/>
    <property type="match status" value="1"/>
</dbReference>
<feature type="non-terminal residue" evidence="9">
    <location>
        <position position="1"/>
    </location>
</feature>
<dbReference type="AlphaFoldDB" id="A0A7V8NSB3"/>
<keyword evidence="4 6" id="KW-0274">FAD</keyword>
<evidence type="ECO:0000256" key="4">
    <source>
        <dbReference type="ARBA" id="ARBA00022827"/>
    </source>
</evidence>
<organism evidence="9 10">
    <name type="scientific">Candidatus Acidiferrum panamense</name>
    <dbReference type="NCBI Taxonomy" id="2741543"/>
    <lineage>
        <taxon>Bacteria</taxon>
        <taxon>Pseudomonadati</taxon>
        <taxon>Acidobacteriota</taxon>
        <taxon>Terriglobia</taxon>
        <taxon>Candidatus Acidiferrales</taxon>
        <taxon>Candidatus Acidiferrum</taxon>
    </lineage>
</organism>
<evidence type="ECO:0000256" key="3">
    <source>
        <dbReference type="ARBA" id="ARBA00022630"/>
    </source>
</evidence>
<feature type="domain" description="Acyl-CoA oxidase/dehydrogenase middle" evidence="8">
    <location>
        <begin position="14"/>
        <end position="109"/>
    </location>
</feature>
<protein>
    <submittedName>
        <fullName evidence="9">Acyl-CoA dehydrogenase family protein</fullName>
    </submittedName>
</protein>
<keyword evidence="5 6" id="KW-0560">Oxidoreductase</keyword>
<dbReference type="FunFam" id="1.20.140.10:FF:000001">
    <property type="entry name" value="Acyl-CoA dehydrogenase"/>
    <property type="match status" value="1"/>
</dbReference>
<evidence type="ECO:0000256" key="6">
    <source>
        <dbReference type="RuleBase" id="RU362125"/>
    </source>
</evidence>
<keyword evidence="10" id="KW-1185">Reference proteome</keyword>
<dbReference type="Pfam" id="PF02770">
    <property type="entry name" value="Acyl-CoA_dh_M"/>
    <property type="match status" value="1"/>
</dbReference>
<dbReference type="InterPro" id="IPR009075">
    <property type="entry name" value="AcylCo_DH/oxidase_C"/>
</dbReference>
<feature type="domain" description="Acyl-CoA dehydrogenase/oxidase C-terminal" evidence="7">
    <location>
        <begin position="123"/>
        <end position="272"/>
    </location>
</feature>
<evidence type="ECO:0000256" key="1">
    <source>
        <dbReference type="ARBA" id="ARBA00001974"/>
    </source>
</evidence>
<dbReference type="GO" id="GO:0003995">
    <property type="term" value="F:acyl-CoA dehydrogenase activity"/>
    <property type="evidence" value="ECO:0007669"/>
    <property type="project" value="TreeGrafter"/>
</dbReference>
<reference evidence="9" key="1">
    <citation type="submission" date="2020-06" db="EMBL/GenBank/DDBJ databases">
        <title>Legume-microbial interactions unlock mineral nutrients during tropical forest succession.</title>
        <authorList>
            <person name="Epihov D.Z."/>
        </authorList>
    </citation>
    <scope>NUCLEOTIDE SEQUENCE [LARGE SCALE GENOMIC DNA]</scope>
    <source>
        <strain evidence="9">Pan2503</strain>
    </source>
</reference>
<evidence type="ECO:0000256" key="5">
    <source>
        <dbReference type="ARBA" id="ARBA00023002"/>
    </source>
</evidence>
<comment type="caution">
    <text evidence="9">The sequence shown here is derived from an EMBL/GenBank/DDBJ whole genome shotgun (WGS) entry which is preliminary data.</text>
</comment>
<dbReference type="SUPFAM" id="SSF56645">
    <property type="entry name" value="Acyl-CoA dehydrogenase NM domain-like"/>
    <property type="match status" value="1"/>
</dbReference>
<evidence type="ECO:0000259" key="7">
    <source>
        <dbReference type="Pfam" id="PF00441"/>
    </source>
</evidence>
<sequence length="279" mass="30490">FLPAMATGEKRGGICLTESNAGTDLQNISTTATRDGTVYRINGSKMWITNARHGNTFLLLAKTDAKAQPAYRGMSAFIIEKGAPGMNVGRDIDKLGYKGVETCELHFENFPVPAENLVGGVEGSGFKQVMTGLEAERLNVAARGLGIARAAFEEAIRYAQRRITFGKPIAEYQTIQTKLADMATHIEASRLLIYSAAEKRDRGERCDLEAGMAKLFATETAAEVSLEAMRILGANGYSKDFPVERYYRDAPLVVIGGGTNELQRLIIARNLLRKYKDNG</sequence>
<name>A0A7V8NSB3_9BACT</name>
<dbReference type="InterPro" id="IPR006091">
    <property type="entry name" value="Acyl-CoA_Oxase/DH_mid-dom"/>
</dbReference>
<evidence type="ECO:0000313" key="10">
    <source>
        <dbReference type="Proteomes" id="UP000567293"/>
    </source>
</evidence>
<dbReference type="Pfam" id="PF00441">
    <property type="entry name" value="Acyl-CoA_dh_1"/>
    <property type="match status" value="1"/>
</dbReference>
<dbReference type="FunFam" id="2.40.110.10:FF:000002">
    <property type="entry name" value="Acyl-CoA dehydrogenase fadE12"/>
    <property type="match status" value="1"/>
</dbReference>
<dbReference type="Gene3D" id="2.40.110.10">
    <property type="entry name" value="Butyryl-CoA Dehydrogenase, subunit A, domain 2"/>
    <property type="match status" value="1"/>
</dbReference>
<evidence type="ECO:0000313" key="9">
    <source>
        <dbReference type="EMBL" id="MBA0086561.1"/>
    </source>
</evidence>
<dbReference type="SUPFAM" id="SSF47203">
    <property type="entry name" value="Acyl-CoA dehydrogenase C-terminal domain-like"/>
    <property type="match status" value="1"/>
</dbReference>
<dbReference type="InterPro" id="IPR046373">
    <property type="entry name" value="Acyl-CoA_Oxase/DH_mid-dom_sf"/>
</dbReference>
<dbReference type="PANTHER" id="PTHR43884">
    <property type="entry name" value="ACYL-COA DEHYDROGENASE"/>
    <property type="match status" value="1"/>
</dbReference>
<dbReference type="EMBL" id="JACDQQ010001573">
    <property type="protein sequence ID" value="MBA0086561.1"/>
    <property type="molecule type" value="Genomic_DNA"/>
</dbReference>
<dbReference type="Proteomes" id="UP000567293">
    <property type="component" value="Unassembled WGS sequence"/>
</dbReference>
<proteinExistence type="inferred from homology"/>
<comment type="cofactor">
    <cofactor evidence="1 6">
        <name>FAD</name>
        <dbReference type="ChEBI" id="CHEBI:57692"/>
    </cofactor>
</comment>
<accession>A0A7V8NSB3</accession>
<gene>
    <name evidence="9" type="ORF">HRJ53_16395</name>
</gene>